<evidence type="ECO:0000256" key="1">
    <source>
        <dbReference type="SAM" id="MobiDB-lite"/>
    </source>
</evidence>
<evidence type="ECO:0000313" key="2">
    <source>
        <dbReference type="EMBL" id="KAG5598739.1"/>
    </source>
</evidence>
<reference evidence="2 3" key="1">
    <citation type="submission" date="2020-09" db="EMBL/GenBank/DDBJ databases">
        <title>De no assembly of potato wild relative species, Solanum commersonii.</title>
        <authorList>
            <person name="Cho K."/>
        </authorList>
    </citation>
    <scope>NUCLEOTIDE SEQUENCE [LARGE SCALE GENOMIC DNA]</scope>
    <source>
        <strain evidence="2">LZ3.2</strain>
        <tissue evidence="2">Leaf</tissue>
    </source>
</reference>
<proteinExistence type="predicted"/>
<sequence length="117" mass="14281">MWVMPRDTLEVLECWNKCSTQSKQKERWKIIPACIWWTVWKERNQMYFEENHSSIQQLKMKWQALFYFECKHEYMEDIESFIDVLVHLAIFPCKNHEKTKNPKGALNVSHRKKSSVE</sequence>
<keyword evidence="3" id="KW-1185">Reference proteome</keyword>
<gene>
    <name evidence="2" type="ORF">H5410_030109</name>
</gene>
<name>A0A9J5YDB8_SOLCO</name>
<comment type="caution">
    <text evidence="2">The sequence shown here is derived from an EMBL/GenBank/DDBJ whole genome shotgun (WGS) entry which is preliminary data.</text>
</comment>
<protein>
    <submittedName>
        <fullName evidence="2">Uncharacterized protein</fullName>
    </submittedName>
</protein>
<dbReference type="AlphaFoldDB" id="A0A9J5YDB8"/>
<evidence type="ECO:0000313" key="3">
    <source>
        <dbReference type="Proteomes" id="UP000824120"/>
    </source>
</evidence>
<feature type="non-terminal residue" evidence="2">
    <location>
        <position position="117"/>
    </location>
</feature>
<feature type="region of interest" description="Disordered" evidence="1">
    <location>
        <begin position="96"/>
        <end position="117"/>
    </location>
</feature>
<accession>A0A9J5YDB8</accession>
<organism evidence="2 3">
    <name type="scientific">Solanum commersonii</name>
    <name type="common">Commerson's wild potato</name>
    <name type="synonym">Commerson's nightshade</name>
    <dbReference type="NCBI Taxonomy" id="4109"/>
    <lineage>
        <taxon>Eukaryota</taxon>
        <taxon>Viridiplantae</taxon>
        <taxon>Streptophyta</taxon>
        <taxon>Embryophyta</taxon>
        <taxon>Tracheophyta</taxon>
        <taxon>Spermatophyta</taxon>
        <taxon>Magnoliopsida</taxon>
        <taxon>eudicotyledons</taxon>
        <taxon>Gunneridae</taxon>
        <taxon>Pentapetalae</taxon>
        <taxon>asterids</taxon>
        <taxon>lamiids</taxon>
        <taxon>Solanales</taxon>
        <taxon>Solanaceae</taxon>
        <taxon>Solanoideae</taxon>
        <taxon>Solaneae</taxon>
        <taxon>Solanum</taxon>
    </lineage>
</organism>
<dbReference type="Proteomes" id="UP000824120">
    <property type="component" value="Chromosome 6"/>
</dbReference>
<dbReference type="EMBL" id="JACXVP010000006">
    <property type="protein sequence ID" value="KAG5598739.1"/>
    <property type="molecule type" value="Genomic_DNA"/>
</dbReference>
<dbReference type="OrthoDB" id="1628043at2759"/>